<dbReference type="InterPro" id="IPR006816">
    <property type="entry name" value="ELMO_dom"/>
</dbReference>
<evidence type="ECO:0000259" key="1">
    <source>
        <dbReference type="Pfam" id="PF04727"/>
    </source>
</evidence>
<evidence type="ECO:0000313" key="2">
    <source>
        <dbReference type="EMBL" id="KAK4475715.1"/>
    </source>
</evidence>
<feature type="domain" description="ELMO" evidence="1">
    <location>
        <begin position="562"/>
        <end position="656"/>
    </location>
</feature>
<evidence type="ECO:0000313" key="3">
    <source>
        <dbReference type="Proteomes" id="UP001292079"/>
    </source>
</evidence>
<dbReference type="Gene3D" id="6.10.10.90">
    <property type="match status" value="1"/>
</dbReference>
<gene>
    <name evidence="2" type="ORF">MN116_000979</name>
</gene>
<dbReference type="AlphaFoldDB" id="A0AAE1ZKB1"/>
<dbReference type="Pfam" id="PF04727">
    <property type="entry name" value="ELMO_CED12"/>
    <property type="match status" value="1"/>
</dbReference>
<name>A0AAE1ZKB1_SCHME</name>
<proteinExistence type="predicted"/>
<organism evidence="2 3">
    <name type="scientific">Schistosoma mekongi</name>
    <name type="common">Parasitic worm</name>
    <dbReference type="NCBI Taxonomy" id="38744"/>
    <lineage>
        <taxon>Eukaryota</taxon>
        <taxon>Metazoa</taxon>
        <taxon>Spiralia</taxon>
        <taxon>Lophotrochozoa</taxon>
        <taxon>Platyhelminthes</taxon>
        <taxon>Trematoda</taxon>
        <taxon>Digenea</taxon>
        <taxon>Strigeidida</taxon>
        <taxon>Schistosomatoidea</taxon>
        <taxon>Schistosomatidae</taxon>
        <taxon>Schistosoma</taxon>
    </lineage>
</organism>
<dbReference type="Proteomes" id="UP001292079">
    <property type="component" value="Unassembled WGS sequence"/>
</dbReference>
<sequence>MKDSIQTQYHPTMKYHKKRSKSLRVISNCLHSVTTSQCSLKNNTSSRHENKVCNHCLQYDKHMDKSPFFNLMNTKKQHNVNDNSNKNVNSSKYFINIPSKHRRKLLTCHDYPIVSKAVEKFISNLNQALDYLLNKSNTTNATAGTICNPSHQSYDSFKQILIELVIVLQCKQFIKDFVKCEGHCKLFQLVEIIDKVDKSFHDEIWTHLLACIVELSKHAITNRLVNDNDATIVDNNSNHRDLFYPQEDCGFTLNNDDYMMHSSDEITITKHDNEKVDDQTIKYSPTILPRSIHATEFFSWQLVSEQFLSVITEHCRKETKLDCLLNEMKLLVKITTDYPVHIPYVIKQTGQGFILDLLKIIQLNISGPKSSVSSTSVRSETLRCEIQNLIMKFLYVVFYYGKQQGRLVCLIHQFSENVQFIEWIPELRDQSLWKSMVTSYYPKKHQSDYSMTTLNPFSLFNNDASDENAENKFVLKYLEDFSNFLENDSCCKTEYNTSNNNMIIYGSSNDNVGQQQRQRNSSYRLANNSIQTTNNNDSSSKQSSIHLLSSLCRVQQIANSLLVTRMNTPLDPTSEKNIEKMNQLCSAVYFDEYTINSTVELNEEACIKLGFTIPADPYADFNKPPGILGFQCIYFYIMKNRTKLTDMLNYAYPRQKQTYLPTNYCKSNYLSEFNLSSYSNVNSNFDARGNSQRIQRHFSTVDSNHMQQHLLHTSPGVQHQQQRNNNTGRRFTVDSLTPANLSQSFNKPNRECDSSSQSFLHNYSVPSSTSSTSTISFIDKKPLFPIIEAANAVTNMLCELITTSDTIHEPYFIMEQNDKDFCLPSLFYPILLSHNNQFNNSSFEDLFDCVFSIFFYSWTQMKAVPEDLIAIVCVVREQINRILQTVPISFEEFEKSLATFNPYDVPSMWSKRENRLRVSMLHNHPALIELRNSLRKRHQGHVYENRLNILSNSAPLEYIPSKGSKLCSKDNQSFTVLLSTDRKSLVIRDINQTIREIWPLNCVIRVSLGITEKVKKNPERTLVLQLELTDASNQDDPNESMTNKSRFLRVSLLARSIIEYNYWLDGLFLLNKLNNPSDYYNEDVERLTDLDMRIRLSSLDLNQLPKKEIQIPPDPPPLDFI</sequence>
<comment type="caution">
    <text evidence="2">The sequence shown here is derived from an EMBL/GenBank/DDBJ whole genome shotgun (WGS) entry which is preliminary data.</text>
</comment>
<reference evidence="2" key="1">
    <citation type="submission" date="2022-04" db="EMBL/GenBank/DDBJ databases">
        <authorList>
            <person name="Xu L."/>
            <person name="Lv Z."/>
        </authorList>
    </citation>
    <scope>NUCLEOTIDE SEQUENCE</scope>
    <source>
        <strain evidence="2">LV_2022a</strain>
    </source>
</reference>
<accession>A0AAE1ZKB1</accession>
<dbReference type="EMBL" id="JALJAT010000001">
    <property type="protein sequence ID" value="KAK4475715.1"/>
    <property type="molecule type" value="Genomic_DNA"/>
</dbReference>
<protein>
    <recommendedName>
        <fullName evidence="1">ELMO domain-containing protein</fullName>
    </recommendedName>
</protein>
<keyword evidence="3" id="KW-1185">Reference proteome</keyword>
<reference evidence="2" key="2">
    <citation type="journal article" date="2023" name="Infect Dis Poverty">
        <title>Chromosome-scale genome of the human blood fluke Schistosoma mekongi and its implications for public health.</title>
        <authorList>
            <person name="Zhou M."/>
            <person name="Xu L."/>
            <person name="Xu D."/>
            <person name="Chen W."/>
            <person name="Khan J."/>
            <person name="Hu Y."/>
            <person name="Huang H."/>
            <person name="Wei H."/>
            <person name="Zhang Y."/>
            <person name="Chusongsang P."/>
            <person name="Tanasarnprasert K."/>
            <person name="Hu X."/>
            <person name="Limpanont Y."/>
            <person name="Lv Z."/>
        </authorList>
    </citation>
    <scope>NUCLEOTIDE SEQUENCE</scope>
    <source>
        <strain evidence="2">LV_2022a</strain>
    </source>
</reference>